<proteinExistence type="predicted"/>
<evidence type="ECO:0000313" key="2">
    <source>
        <dbReference type="Proteomes" id="UP000195440"/>
    </source>
</evidence>
<dbReference type="Proteomes" id="UP000195440">
    <property type="component" value="Unassembled WGS sequence"/>
</dbReference>
<reference evidence="1 2" key="1">
    <citation type="journal article" date="2017" name="Syst. Appl. Microbiol.">
        <title>Pseudomonas caspiana sp. nov., a citrus pathogen in the Pseudomonas syringae phylogenetic group.</title>
        <authorList>
            <person name="Busquets A."/>
            <person name="Gomila M."/>
            <person name="Beiki F."/>
            <person name="Mulet M."/>
            <person name="Rahimian H."/>
            <person name="Garcia-Valdes E."/>
            <person name="Lalucat J."/>
        </authorList>
    </citation>
    <scope>NUCLEOTIDE SEQUENCE [LARGE SCALE GENOMIC DNA]</scope>
    <source>
        <strain evidence="1 2">FBF102</strain>
    </source>
</reference>
<dbReference type="OrthoDB" id="6998444at2"/>
<evidence type="ECO:0000313" key="1">
    <source>
        <dbReference type="EMBL" id="OUM75158.1"/>
    </source>
</evidence>
<name>A0A1Y3P5T5_9PSED</name>
<protein>
    <submittedName>
        <fullName evidence="1">Uncharacterized protein</fullName>
    </submittedName>
</protein>
<gene>
    <name evidence="1" type="ORF">AUC60_02850</name>
</gene>
<dbReference type="RefSeq" id="WP_087264592.1">
    <property type="nucleotide sequence ID" value="NZ_JBJGBV010000005.1"/>
</dbReference>
<sequence>MPSSQHYKVDYLYLGAYKTFYVRADLMNNSEAWHWAAVDAGLGQIPKYRRDRVPKVSKPYAERLGISDVAWYQA</sequence>
<accession>A0A1Y3P5T5</accession>
<organism evidence="1 2">
    <name type="scientific">Pseudomonas caspiana</name>
    <dbReference type="NCBI Taxonomy" id="1451454"/>
    <lineage>
        <taxon>Bacteria</taxon>
        <taxon>Pseudomonadati</taxon>
        <taxon>Pseudomonadota</taxon>
        <taxon>Gammaproteobacteria</taxon>
        <taxon>Pseudomonadales</taxon>
        <taxon>Pseudomonadaceae</taxon>
        <taxon>Pseudomonas</taxon>
    </lineage>
</organism>
<dbReference type="AlphaFoldDB" id="A0A1Y3P5T5"/>
<comment type="caution">
    <text evidence="1">The sequence shown here is derived from an EMBL/GenBank/DDBJ whole genome shotgun (WGS) entry which is preliminary data.</text>
</comment>
<dbReference type="InterPro" id="IPR046685">
    <property type="entry name" value="DUF6555"/>
</dbReference>
<dbReference type="Pfam" id="PF20192">
    <property type="entry name" value="DUF6555"/>
    <property type="match status" value="1"/>
</dbReference>
<keyword evidence="2" id="KW-1185">Reference proteome</keyword>
<dbReference type="EMBL" id="LOHF01000002">
    <property type="protein sequence ID" value="OUM75158.1"/>
    <property type="molecule type" value="Genomic_DNA"/>
</dbReference>